<dbReference type="PROSITE" id="PS50089">
    <property type="entry name" value="ZF_RING_2"/>
    <property type="match status" value="1"/>
</dbReference>
<feature type="domain" description="RING-type" evidence="6">
    <location>
        <begin position="91"/>
        <end position="134"/>
    </location>
</feature>
<keyword evidence="5" id="KW-0732">Signal</keyword>
<evidence type="ECO:0000256" key="2">
    <source>
        <dbReference type="ARBA" id="ARBA00022771"/>
    </source>
</evidence>
<dbReference type="GO" id="GO:0008270">
    <property type="term" value="F:zinc ion binding"/>
    <property type="evidence" value="ECO:0007669"/>
    <property type="project" value="UniProtKB-KW"/>
</dbReference>
<dbReference type="AlphaFoldDB" id="A0AAV5HKR5"/>
<evidence type="ECO:0000313" key="7">
    <source>
        <dbReference type="EMBL" id="GKU87851.1"/>
    </source>
</evidence>
<dbReference type="InterPro" id="IPR001841">
    <property type="entry name" value="Znf_RING"/>
</dbReference>
<evidence type="ECO:0000259" key="6">
    <source>
        <dbReference type="PROSITE" id="PS50089"/>
    </source>
</evidence>
<dbReference type="PANTHER" id="PTHR45969">
    <property type="entry name" value="RING ZINC FINGER PROTEIN-RELATED"/>
    <property type="match status" value="1"/>
</dbReference>
<name>A0AAV5HKR5_9ROSI</name>
<dbReference type="PANTHER" id="PTHR45969:SF22">
    <property type="entry name" value="E3 UBIQUITIN-PROTEIN LIGASE RHA1B-LIKE"/>
    <property type="match status" value="1"/>
</dbReference>
<dbReference type="InterPro" id="IPR013083">
    <property type="entry name" value="Znf_RING/FYVE/PHD"/>
</dbReference>
<keyword evidence="1" id="KW-0479">Metal-binding</keyword>
<evidence type="ECO:0000256" key="5">
    <source>
        <dbReference type="SAM" id="SignalP"/>
    </source>
</evidence>
<evidence type="ECO:0000256" key="1">
    <source>
        <dbReference type="ARBA" id="ARBA00022723"/>
    </source>
</evidence>
<dbReference type="SUPFAM" id="SSF57850">
    <property type="entry name" value="RING/U-box"/>
    <property type="match status" value="1"/>
</dbReference>
<dbReference type="GO" id="GO:0016567">
    <property type="term" value="P:protein ubiquitination"/>
    <property type="evidence" value="ECO:0007669"/>
    <property type="project" value="TreeGrafter"/>
</dbReference>
<dbReference type="Proteomes" id="UP001054252">
    <property type="component" value="Unassembled WGS sequence"/>
</dbReference>
<accession>A0AAV5HKR5</accession>
<feature type="chain" id="PRO_5043450500" description="RING-type domain-containing protein" evidence="5">
    <location>
        <begin position="20"/>
        <end position="170"/>
    </location>
</feature>
<dbReference type="Gene3D" id="3.30.40.10">
    <property type="entry name" value="Zinc/RING finger domain, C3HC4 (zinc finger)"/>
    <property type="match status" value="1"/>
</dbReference>
<sequence>MAMTFFLHLLLQFFRVSRLLWFQVIKRSLVLFHNIYDYEEGGRRPSPSLVPVPYMRGSCVVPNFIKQKLPVMEFRRYSGFRGDGHQADAVCAICLGCINGSEEIRELGNCNHVYHRECLDKWMDQGNGTCPLCRLELLPADLNEGQDLKDPWRMERMAYLFGEDCLFHTF</sequence>
<organism evidence="7 8">
    <name type="scientific">Rubroshorea leprosula</name>
    <dbReference type="NCBI Taxonomy" id="152421"/>
    <lineage>
        <taxon>Eukaryota</taxon>
        <taxon>Viridiplantae</taxon>
        <taxon>Streptophyta</taxon>
        <taxon>Embryophyta</taxon>
        <taxon>Tracheophyta</taxon>
        <taxon>Spermatophyta</taxon>
        <taxon>Magnoliopsida</taxon>
        <taxon>eudicotyledons</taxon>
        <taxon>Gunneridae</taxon>
        <taxon>Pentapetalae</taxon>
        <taxon>rosids</taxon>
        <taxon>malvids</taxon>
        <taxon>Malvales</taxon>
        <taxon>Dipterocarpaceae</taxon>
        <taxon>Rubroshorea</taxon>
    </lineage>
</organism>
<evidence type="ECO:0000256" key="3">
    <source>
        <dbReference type="ARBA" id="ARBA00022833"/>
    </source>
</evidence>
<evidence type="ECO:0000256" key="4">
    <source>
        <dbReference type="PROSITE-ProRule" id="PRU00175"/>
    </source>
</evidence>
<reference evidence="7 8" key="1">
    <citation type="journal article" date="2021" name="Commun. Biol.">
        <title>The genome of Shorea leprosula (Dipterocarpaceae) highlights the ecological relevance of drought in aseasonal tropical rainforests.</title>
        <authorList>
            <person name="Ng K.K.S."/>
            <person name="Kobayashi M.J."/>
            <person name="Fawcett J.A."/>
            <person name="Hatakeyama M."/>
            <person name="Paape T."/>
            <person name="Ng C.H."/>
            <person name="Ang C.C."/>
            <person name="Tnah L.H."/>
            <person name="Lee C.T."/>
            <person name="Nishiyama T."/>
            <person name="Sese J."/>
            <person name="O'Brien M.J."/>
            <person name="Copetti D."/>
            <person name="Mohd Noor M.I."/>
            <person name="Ong R.C."/>
            <person name="Putra M."/>
            <person name="Sireger I.Z."/>
            <person name="Indrioko S."/>
            <person name="Kosugi Y."/>
            <person name="Izuno A."/>
            <person name="Isagi Y."/>
            <person name="Lee S.L."/>
            <person name="Shimizu K.K."/>
        </authorList>
    </citation>
    <scope>NUCLEOTIDE SEQUENCE [LARGE SCALE GENOMIC DNA]</scope>
    <source>
        <strain evidence="7">214</strain>
    </source>
</reference>
<proteinExistence type="predicted"/>
<comment type="caution">
    <text evidence="7">The sequence shown here is derived from an EMBL/GenBank/DDBJ whole genome shotgun (WGS) entry which is preliminary data.</text>
</comment>
<dbReference type="EMBL" id="BPVZ01000002">
    <property type="protein sequence ID" value="GKU87851.1"/>
    <property type="molecule type" value="Genomic_DNA"/>
</dbReference>
<protein>
    <recommendedName>
        <fullName evidence="6">RING-type domain-containing protein</fullName>
    </recommendedName>
</protein>
<keyword evidence="2 4" id="KW-0863">Zinc-finger</keyword>
<dbReference type="SMART" id="SM00184">
    <property type="entry name" value="RING"/>
    <property type="match status" value="1"/>
</dbReference>
<feature type="signal peptide" evidence="5">
    <location>
        <begin position="1"/>
        <end position="19"/>
    </location>
</feature>
<keyword evidence="8" id="KW-1185">Reference proteome</keyword>
<keyword evidence="3" id="KW-0862">Zinc</keyword>
<evidence type="ECO:0000313" key="8">
    <source>
        <dbReference type="Proteomes" id="UP001054252"/>
    </source>
</evidence>
<dbReference type="Pfam" id="PF13639">
    <property type="entry name" value="zf-RING_2"/>
    <property type="match status" value="1"/>
</dbReference>
<dbReference type="GO" id="GO:0061630">
    <property type="term" value="F:ubiquitin protein ligase activity"/>
    <property type="evidence" value="ECO:0007669"/>
    <property type="project" value="TreeGrafter"/>
</dbReference>
<gene>
    <name evidence="7" type="ORF">SLEP1_g2184</name>
</gene>